<proteinExistence type="predicted"/>
<organism evidence="2 3">
    <name type="scientific">Taenia crassiceps</name>
    <dbReference type="NCBI Taxonomy" id="6207"/>
    <lineage>
        <taxon>Eukaryota</taxon>
        <taxon>Metazoa</taxon>
        <taxon>Spiralia</taxon>
        <taxon>Lophotrochozoa</taxon>
        <taxon>Platyhelminthes</taxon>
        <taxon>Cestoda</taxon>
        <taxon>Eucestoda</taxon>
        <taxon>Cyclophyllidea</taxon>
        <taxon>Taeniidae</taxon>
        <taxon>Taenia</taxon>
    </lineage>
</organism>
<dbReference type="PROSITE" id="PS50012">
    <property type="entry name" value="RCC1_3"/>
    <property type="match status" value="4"/>
</dbReference>
<dbReference type="PANTHER" id="PTHR46337">
    <property type="entry name" value="RCC1-LIKE G EXCHANGING FACTOR-LIKE PROTEIN"/>
    <property type="match status" value="1"/>
</dbReference>
<evidence type="ECO:0000313" key="3">
    <source>
        <dbReference type="Proteomes" id="UP001651158"/>
    </source>
</evidence>
<reference evidence="2 3" key="1">
    <citation type="journal article" date="2022" name="Front. Cell. Infect. Microbiol.">
        <title>The Genomes of Two Strains of Taenia crassiceps the Animal Model for the Study of Human Cysticercosis.</title>
        <authorList>
            <person name="Bobes R.J."/>
            <person name="Estrada K."/>
            <person name="Rios-Valencia D.G."/>
            <person name="Calderon-Gallegos A."/>
            <person name="de la Torre P."/>
            <person name="Carrero J.C."/>
            <person name="Sanchez-Flores A."/>
            <person name="Laclette J.P."/>
        </authorList>
    </citation>
    <scope>NUCLEOTIDE SEQUENCE [LARGE SCALE GENOMIC DNA]</scope>
    <source>
        <strain evidence="2">WFUcys</strain>
    </source>
</reference>
<feature type="repeat" description="RCC1" evidence="1">
    <location>
        <begin position="102"/>
        <end position="167"/>
    </location>
</feature>
<feature type="repeat" description="RCC1" evidence="1">
    <location>
        <begin position="173"/>
        <end position="231"/>
    </location>
</feature>
<dbReference type="Pfam" id="PF00415">
    <property type="entry name" value="RCC1"/>
    <property type="match status" value="1"/>
</dbReference>
<evidence type="ECO:0000256" key="1">
    <source>
        <dbReference type="PROSITE-ProRule" id="PRU00235"/>
    </source>
</evidence>
<evidence type="ECO:0000313" key="2">
    <source>
        <dbReference type="EMBL" id="KAL5109177.1"/>
    </source>
</evidence>
<dbReference type="EMBL" id="JAKROA010000003">
    <property type="protein sequence ID" value="KAL5109177.1"/>
    <property type="molecule type" value="Genomic_DNA"/>
</dbReference>
<dbReference type="SUPFAM" id="SSF50985">
    <property type="entry name" value="RCC1/BLIP-II"/>
    <property type="match status" value="1"/>
</dbReference>
<dbReference type="InterPro" id="IPR053035">
    <property type="entry name" value="Mitochondrial_GEF_domain"/>
</dbReference>
<feature type="repeat" description="RCC1" evidence="1">
    <location>
        <begin position="285"/>
        <end position="343"/>
    </location>
</feature>
<feature type="repeat" description="RCC1" evidence="1">
    <location>
        <begin position="402"/>
        <end position="463"/>
    </location>
</feature>
<dbReference type="Gene3D" id="2.130.10.30">
    <property type="entry name" value="Regulator of chromosome condensation 1/beta-lactamase-inhibitor protein II"/>
    <property type="match status" value="2"/>
</dbReference>
<dbReference type="InterPro" id="IPR009091">
    <property type="entry name" value="RCC1/BLIP-II"/>
</dbReference>
<protein>
    <submittedName>
        <fullName evidence="2">RCC1-like G exchanging factor-like protein</fullName>
    </submittedName>
</protein>
<dbReference type="InterPro" id="IPR000408">
    <property type="entry name" value="Reg_chr_condens"/>
</dbReference>
<dbReference type="Proteomes" id="UP001651158">
    <property type="component" value="Unassembled WGS sequence"/>
</dbReference>
<comment type="caution">
    <text evidence="2">The sequence shown here is derived from an EMBL/GenBank/DDBJ whole genome shotgun (WGS) entry which is preliminary data.</text>
</comment>
<gene>
    <name evidence="2" type="ORF">TcWFU_007232</name>
</gene>
<dbReference type="Pfam" id="PF13540">
    <property type="entry name" value="RCC1_2"/>
    <property type="match status" value="1"/>
</dbReference>
<dbReference type="PRINTS" id="PR00633">
    <property type="entry name" value="RCCNDNSATION"/>
</dbReference>
<sequence length="465" mass="50354">MLISNACRFIFTQEQYADPNGYVLRYSPVRSVRVYGFGVAATGALGIRRYVEPKQVSAYPPRYTVSVPTHLNYMSANSIIVKSISCGYGFTTFIGSHKKKEMEVYGCGINSDGQLGLQASQIHGDISESVSIDVVPEPSIIPIPRDEGFLPLMSSCGRAHSIIVFQNTNTKRMLLFSMGNNAYGQCAREIIEGEIFTSANPQVTRVLLPSDLKTIKQVECGQDHSLVLSSDGHIFASGLSTDGQTGLGSTDSVDRLTKIGGDLDGLRVKHVSSRGDTVLALTECGRVFGWGNNEYNQVWPIADEVQVLKPTEIPIHQCFTNPRLGKITQVAAAGSMCGLLDEYGHVVVWGFGCLGLGPRTFHCLKPTLIPPALFSPALPFSDNRITDLVPGLHHFIARSRCGLLWSWGAPRGGLACLGLGRNSAKSTEDAMKNVQTYPMPLSLPAEALRVACGVDHTMVIAKSFV</sequence>
<keyword evidence="3" id="KW-1185">Reference proteome</keyword>
<accession>A0ABR4QI23</accession>
<name>A0ABR4QI23_9CEST</name>
<dbReference type="PANTHER" id="PTHR46337:SF1">
    <property type="entry name" value="RCC1-LIKE G EXCHANGING FACTOR-LIKE PROTEIN"/>
    <property type="match status" value="1"/>
</dbReference>